<reference evidence="4" key="1">
    <citation type="journal article" date="2019" name="Int. J. Syst. Evol. Microbiol.">
        <title>The Global Catalogue of Microorganisms (GCM) 10K type strain sequencing project: providing services to taxonomists for standard genome sequencing and annotation.</title>
        <authorList>
            <consortium name="The Broad Institute Genomics Platform"/>
            <consortium name="The Broad Institute Genome Sequencing Center for Infectious Disease"/>
            <person name="Wu L."/>
            <person name="Ma J."/>
        </authorList>
    </citation>
    <scope>NUCLEOTIDE SEQUENCE [LARGE SCALE GENOMIC DNA]</scope>
    <source>
        <strain evidence="4">JCM 30346</strain>
    </source>
</reference>
<dbReference type="InterPro" id="IPR050834">
    <property type="entry name" value="Glycosyltransf_2"/>
</dbReference>
<name>A0ABW1NJB6_9ACTN</name>
<gene>
    <name evidence="3" type="ORF">ACFP1K_13615</name>
</gene>
<sequence>MADTRAIAPGDRPRIRHNDYSPLIPPPLGEWTPALTVSVVIPAYGHQDRLDLTLASLAAQTYPAELMEVIVVDDGSRPALRLPAIRPPGTRLMTAPDDGWGASHALNTGAGAASGDVVQRLDADMVICREHIEALMRWHHLTDQVVTIGGKVFAEEPPLTPERVRDAVAAGELDALFDMSRAVPSSTEATIRRLDGLRASKNPYHVCTGPTVSFRRELFHRVGGFDPEVRRGQDTEFAYRLAMSGAVFVPDLDARAVHLGLPAQRVDGDAIVRVVTPYLAHRVPLRRDLRKEPGRNWLVPYVEIVLDAAGATEPEARAAVTAALTGTVPDVRVTLVAPWPDDSRHPVLGDPANELRLIQSNFRHDPAVHLALAPTPDPSPIPFRYTGPIDIPLSPRTLQSMIKLMTEERAGLLITTHPDGRPSRLERTDAINRARLLATPTDPIDEVITQTHGVLHPPATRFWPTPTPTPPTDPTPPKNPSRRFRLPLRGR</sequence>
<proteinExistence type="predicted"/>
<dbReference type="PANTHER" id="PTHR43685:SF2">
    <property type="entry name" value="GLYCOSYLTRANSFERASE 2-LIKE DOMAIN-CONTAINING PROTEIN"/>
    <property type="match status" value="1"/>
</dbReference>
<feature type="region of interest" description="Disordered" evidence="1">
    <location>
        <begin position="1"/>
        <end position="21"/>
    </location>
</feature>
<feature type="domain" description="Glycosyltransferase 2-like" evidence="2">
    <location>
        <begin position="38"/>
        <end position="222"/>
    </location>
</feature>
<comment type="caution">
    <text evidence="3">The sequence shown here is derived from an EMBL/GenBank/DDBJ whole genome shotgun (WGS) entry which is preliminary data.</text>
</comment>
<evidence type="ECO:0000259" key="2">
    <source>
        <dbReference type="Pfam" id="PF00535"/>
    </source>
</evidence>
<dbReference type="InterPro" id="IPR029044">
    <property type="entry name" value="Nucleotide-diphossugar_trans"/>
</dbReference>
<dbReference type="InterPro" id="IPR001173">
    <property type="entry name" value="Glyco_trans_2-like"/>
</dbReference>
<evidence type="ECO:0000313" key="3">
    <source>
        <dbReference type="EMBL" id="MFC6082197.1"/>
    </source>
</evidence>
<dbReference type="PANTHER" id="PTHR43685">
    <property type="entry name" value="GLYCOSYLTRANSFERASE"/>
    <property type="match status" value="1"/>
</dbReference>
<feature type="region of interest" description="Disordered" evidence="1">
    <location>
        <begin position="456"/>
        <end position="491"/>
    </location>
</feature>
<feature type="compositionally biased region" description="Basic residues" evidence="1">
    <location>
        <begin position="480"/>
        <end position="491"/>
    </location>
</feature>
<keyword evidence="3" id="KW-0328">Glycosyltransferase</keyword>
<evidence type="ECO:0000256" key="1">
    <source>
        <dbReference type="SAM" id="MobiDB-lite"/>
    </source>
</evidence>
<dbReference type="EC" id="2.4.-.-" evidence="3"/>
<protein>
    <submittedName>
        <fullName evidence="3">Glycosyltransferase</fullName>
        <ecNumber evidence="3">2.4.-.-</ecNumber>
    </submittedName>
</protein>
<dbReference type="Gene3D" id="3.90.550.10">
    <property type="entry name" value="Spore Coat Polysaccharide Biosynthesis Protein SpsA, Chain A"/>
    <property type="match status" value="1"/>
</dbReference>
<dbReference type="Proteomes" id="UP001596137">
    <property type="component" value="Unassembled WGS sequence"/>
</dbReference>
<dbReference type="SUPFAM" id="SSF53448">
    <property type="entry name" value="Nucleotide-diphospho-sugar transferases"/>
    <property type="match status" value="1"/>
</dbReference>
<feature type="compositionally biased region" description="Pro residues" evidence="1">
    <location>
        <begin position="465"/>
        <end position="479"/>
    </location>
</feature>
<keyword evidence="3" id="KW-0808">Transferase</keyword>
<dbReference type="RefSeq" id="WP_380751696.1">
    <property type="nucleotide sequence ID" value="NZ_JBHSRF010000015.1"/>
</dbReference>
<organism evidence="3 4">
    <name type="scientific">Sphaerisporangium aureirubrum</name>
    <dbReference type="NCBI Taxonomy" id="1544736"/>
    <lineage>
        <taxon>Bacteria</taxon>
        <taxon>Bacillati</taxon>
        <taxon>Actinomycetota</taxon>
        <taxon>Actinomycetes</taxon>
        <taxon>Streptosporangiales</taxon>
        <taxon>Streptosporangiaceae</taxon>
        <taxon>Sphaerisporangium</taxon>
    </lineage>
</organism>
<accession>A0ABW1NJB6</accession>
<keyword evidence="4" id="KW-1185">Reference proteome</keyword>
<dbReference type="Pfam" id="PF00535">
    <property type="entry name" value="Glycos_transf_2"/>
    <property type="match status" value="1"/>
</dbReference>
<dbReference type="EMBL" id="JBHSRF010000015">
    <property type="protein sequence ID" value="MFC6082197.1"/>
    <property type="molecule type" value="Genomic_DNA"/>
</dbReference>
<dbReference type="GO" id="GO:0016757">
    <property type="term" value="F:glycosyltransferase activity"/>
    <property type="evidence" value="ECO:0007669"/>
    <property type="project" value="UniProtKB-KW"/>
</dbReference>
<evidence type="ECO:0000313" key="4">
    <source>
        <dbReference type="Proteomes" id="UP001596137"/>
    </source>
</evidence>